<accession>A0A3M6UU98</accession>
<keyword evidence="2" id="KW-1185">Reference proteome</keyword>
<dbReference type="Gene3D" id="3.40.50.300">
    <property type="entry name" value="P-loop containing nucleotide triphosphate hydrolases"/>
    <property type="match status" value="1"/>
</dbReference>
<dbReference type="Proteomes" id="UP000275408">
    <property type="component" value="Unassembled WGS sequence"/>
</dbReference>
<name>A0A3M6UU98_POCDA</name>
<evidence type="ECO:0000313" key="2">
    <source>
        <dbReference type="Proteomes" id="UP000275408"/>
    </source>
</evidence>
<dbReference type="PANTHER" id="PTHR26392">
    <property type="entry name" value="MITOGEN-ACTIVATED PROTEIN KINASE KINASE KINASE 7-RELATED"/>
    <property type="match status" value="1"/>
</dbReference>
<dbReference type="EMBL" id="RCHS01000722">
    <property type="protein sequence ID" value="RMX57169.1"/>
    <property type="molecule type" value="Genomic_DNA"/>
</dbReference>
<dbReference type="PANTHER" id="PTHR26392:SF92">
    <property type="entry name" value="PROTEIN KINASE DOMAIN-CONTAINING PROTEIN"/>
    <property type="match status" value="1"/>
</dbReference>
<sequence>MEFSPNCTLFVCNKWDTIPTSEGDVVIAHIINKLSQCLPDVDTNAQIIRISTTKALVAQKYGVMNSEFASLTDKIGYLVSKSIETRLEQHCREFRSFLNTPLNGPVVSLALIQAKEV</sequence>
<dbReference type="InterPro" id="IPR027417">
    <property type="entry name" value="P-loop_NTPase"/>
</dbReference>
<reference evidence="1 2" key="1">
    <citation type="journal article" date="2018" name="Sci. Rep.">
        <title>Comparative analysis of the Pocillopora damicornis genome highlights role of immune system in coral evolution.</title>
        <authorList>
            <person name="Cunning R."/>
            <person name="Bay R.A."/>
            <person name="Gillette P."/>
            <person name="Baker A.C."/>
            <person name="Traylor-Knowles N."/>
        </authorList>
    </citation>
    <scope>NUCLEOTIDE SEQUENCE [LARGE SCALE GENOMIC DNA]</scope>
    <source>
        <strain evidence="1">RSMAS</strain>
        <tissue evidence="1">Whole animal</tissue>
    </source>
</reference>
<comment type="caution">
    <text evidence="1">The sequence shown here is derived from an EMBL/GenBank/DDBJ whole genome shotgun (WGS) entry which is preliminary data.</text>
</comment>
<dbReference type="AlphaFoldDB" id="A0A3M6UU98"/>
<evidence type="ECO:0000313" key="1">
    <source>
        <dbReference type="EMBL" id="RMX57169.1"/>
    </source>
</evidence>
<protein>
    <submittedName>
        <fullName evidence="1">Uncharacterized protein</fullName>
    </submittedName>
</protein>
<organism evidence="1 2">
    <name type="scientific">Pocillopora damicornis</name>
    <name type="common">Cauliflower coral</name>
    <name type="synonym">Millepora damicornis</name>
    <dbReference type="NCBI Taxonomy" id="46731"/>
    <lineage>
        <taxon>Eukaryota</taxon>
        <taxon>Metazoa</taxon>
        <taxon>Cnidaria</taxon>
        <taxon>Anthozoa</taxon>
        <taxon>Hexacorallia</taxon>
        <taxon>Scleractinia</taxon>
        <taxon>Astrocoeniina</taxon>
        <taxon>Pocilloporidae</taxon>
        <taxon>Pocillopora</taxon>
    </lineage>
</organism>
<gene>
    <name evidence="1" type="ORF">pdam_00022589</name>
</gene>
<proteinExistence type="predicted"/>